<dbReference type="Pfam" id="PF00239">
    <property type="entry name" value="Resolvase"/>
    <property type="match status" value="1"/>
</dbReference>
<dbReference type="SMART" id="SM00857">
    <property type="entry name" value="Resolvase"/>
    <property type="match status" value="1"/>
</dbReference>
<evidence type="ECO:0000256" key="1">
    <source>
        <dbReference type="ARBA" id="ARBA00023125"/>
    </source>
</evidence>
<dbReference type="RefSeq" id="WP_344709527.1">
    <property type="nucleotide sequence ID" value="NZ_BAAAZD010000001.1"/>
</dbReference>
<evidence type="ECO:0000313" key="5">
    <source>
        <dbReference type="Proteomes" id="UP001501310"/>
    </source>
</evidence>
<dbReference type="Proteomes" id="UP001501310">
    <property type="component" value="Unassembled WGS sequence"/>
</dbReference>
<keyword evidence="1" id="KW-0238">DNA-binding</keyword>
<dbReference type="PANTHER" id="PTHR30461:SF2">
    <property type="entry name" value="SERINE RECOMBINASE PINE-RELATED"/>
    <property type="match status" value="1"/>
</dbReference>
<accession>A0ABP7RY94</accession>
<dbReference type="InterPro" id="IPR036162">
    <property type="entry name" value="Resolvase-like_N_sf"/>
</dbReference>
<dbReference type="Gene3D" id="3.40.50.1390">
    <property type="entry name" value="Resolvase, N-terminal catalytic domain"/>
    <property type="match status" value="1"/>
</dbReference>
<keyword evidence="5" id="KW-1185">Reference proteome</keyword>
<feature type="domain" description="Resolvase/invertase-type recombinase catalytic" evidence="3">
    <location>
        <begin position="2"/>
        <end position="136"/>
    </location>
</feature>
<name>A0ABP7RY94_9SPHN</name>
<keyword evidence="2" id="KW-0233">DNA recombination</keyword>
<dbReference type="PROSITE" id="PS51736">
    <property type="entry name" value="RECOMBINASES_3"/>
    <property type="match status" value="1"/>
</dbReference>
<dbReference type="SUPFAM" id="SSF53041">
    <property type="entry name" value="Resolvase-like"/>
    <property type="match status" value="1"/>
</dbReference>
<proteinExistence type="predicted"/>
<dbReference type="InterPro" id="IPR050639">
    <property type="entry name" value="SSR_resolvase"/>
</dbReference>
<dbReference type="InterPro" id="IPR006119">
    <property type="entry name" value="Resolv_N"/>
</dbReference>
<reference evidence="5" key="1">
    <citation type="journal article" date="2019" name="Int. J. Syst. Evol. Microbiol.">
        <title>The Global Catalogue of Microorganisms (GCM) 10K type strain sequencing project: providing services to taxonomists for standard genome sequencing and annotation.</title>
        <authorList>
            <consortium name="The Broad Institute Genomics Platform"/>
            <consortium name="The Broad Institute Genome Sequencing Center for Infectious Disease"/>
            <person name="Wu L."/>
            <person name="Ma J."/>
        </authorList>
    </citation>
    <scope>NUCLEOTIDE SEQUENCE [LARGE SCALE GENOMIC DNA]</scope>
    <source>
        <strain evidence="5">JCM 16603</strain>
    </source>
</reference>
<comment type="caution">
    <text evidence="4">The sequence shown here is derived from an EMBL/GenBank/DDBJ whole genome shotgun (WGS) entry which is preliminary data.</text>
</comment>
<evidence type="ECO:0000313" key="4">
    <source>
        <dbReference type="EMBL" id="GAA4003885.1"/>
    </source>
</evidence>
<evidence type="ECO:0000259" key="3">
    <source>
        <dbReference type="PROSITE" id="PS51736"/>
    </source>
</evidence>
<protein>
    <submittedName>
        <fullName evidence="4">Recombinase family protein</fullName>
    </submittedName>
</protein>
<gene>
    <name evidence="4" type="ORF">GCM10022211_14690</name>
</gene>
<organism evidence="4 5">
    <name type="scientific">Sphingomonas humi</name>
    <dbReference type="NCBI Taxonomy" id="335630"/>
    <lineage>
        <taxon>Bacteria</taxon>
        <taxon>Pseudomonadati</taxon>
        <taxon>Pseudomonadota</taxon>
        <taxon>Alphaproteobacteria</taxon>
        <taxon>Sphingomonadales</taxon>
        <taxon>Sphingomonadaceae</taxon>
        <taxon>Sphingomonas</taxon>
    </lineage>
</organism>
<dbReference type="EMBL" id="BAAAZD010000001">
    <property type="protein sequence ID" value="GAA4003885.1"/>
    <property type="molecule type" value="Genomic_DNA"/>
</dbReference>
<sequence length="220" mass="24433">MRFVAYYRVSTAKQGQSGLGLEAQRQTVLRSVGDGELLEEFTEVESGKLNSRPQLQVALKHARLTKSTLIVAKLDRLSRNAAFLNELFDADVPIRCADMPFADRFTVGILAQVAQWERERISDRTKSALVVAKARGRILGGKRVNQRCVGAAERIKALETRRFASEQRKLDVMPYVEAARAAGHTSLRGIARYLNARRIAAPRGGNWQAAQVARLKTEAS</sequence>
<dbReference type="PANTHER" id="PTHR30461">
    <property type="entry name" value="DNA-INVERTASE FROM LAMBDOID PROPHAGE"/>
    <property type="match status" value="1"/>
</dbReference>
<evidence type="ECO:0000256" key="2">
    <source>
        <dbReference type="ARBA" id="ARBA00023172"/>
    </source>
</evidence>
<dbReference type="CDD" id="cd03768">
    <property type="entry name" value="SR_ResInv"/>
    <property type="match status" value="1"/>
</dbReference>